<accession>A0A9X2Y350</accession>
<comment type="caution">
    <text evidence="2">The sequence shown here is derived from an EMBL/GenBank/DDBJ whole genome shotgun (WGS) entry which is preliminary data.</text>
</comment>
<organism evidence="2 3">
    <name type="scientific">Mycolicibacterium rufum</name>
    <dbReference type="NCBI Taxonomy" id="318424"/>
    <lineage>
        <taxon>Bacteria</taxon>
        <taxon>Bacillati</taxon>
        <taxon>Actinomycetota</taxon>
        <taxon>Actinomycetes</taxon>
        <taxon>Mycobacteriales</taxon>
        <taxon>Mycobacteriaceae</taxon>
        <taxon>Mycolicibacterium</taxon>
    </lineage>
</organism>
<proteinExistence type="predicted"/>
<gene>
    <name evidence="2" type="ORF">H7H73_24440</name>
</gene>
<protein>
    <submittedName>
        <fullName evidence="2">Uncharacterized protein</fullName>
    </submittedName>
</protein>
<feature type="non-terminal residue" evidence="2">
    <location>
        <position position="108"/>
    </location>
</feature>
<sequence>MTPVALPATVLAEAWATARALTAMTGAEVDADEVLGGRAVALDLPRGGTVSAGGATRLMGADDDWCALTLARPDDLARRCPRSSRPTTRRTRGRRWARASGPPACMRS</sequence>
<dbReference type="EMBL" id="JACKRN010000793">
    <property type="protein sequence ID" value="MCV7073022.1"/>
    <property type="molecule type" value="Genomic_DNA"/>
</dbReference>
<reference evidence="2" key="2">
    <citation type="journal article" date="2022" name="BMC Genomics">
        <title>Comparative genome analysis of mycobacteria focusing on tRNA and non-coding RNA.</title>
        <authorList>
            <person name="Behra P.R.K."/>
            <person name="Pettersson B.M.F."/>
            <person name="Ramesh M."/>
            <person name="Das S."/>
            <person name="Dasgupta S."/>
            <person name="Kirsebom L.A."/>
        </authorList>
    </citation>
    <scope>NUCLEOTIDE SEQUENCE</scope>
    <source>
        <strain evidence="2">DSM 45406</strain>
    </source>
</reference>
<feature type="compositionally biased region" description="Basic residues" evidence="1">
    <location>
        <begin position="79"/>
        <end position="97"/>
    </location>
</feature>
<evidence type="ECO:0000256" key="1">
    <source>
        <dbReference type="SAM" id="MobiDB-lite"/>
    </source>
</evidence>
<reference evidence="2" key="1">
    <citation type="submission" date="2020-07" db="EMBL/GenBank/DDBJ databases">
        <authorList>
            <person name="Pettersson B.M.F."/>
            <person name="Behra P.R.K."/>
            <person name="Ramesh M."/>
            <person name="Das S."/>
            <person name="Dasgupta S."/>
            <person name="Kirsebom L.A."/>
        </authorList>
    </citation>
    <scope>NUCLEOTIDE SEQUENCE</scope>
    <source>
        <strain evidence="2">DSM 45406</strain>
    </source>
</reference>
<evidence type="ECO:0000313" key="3">
    <source>
        <dbReference type="Proteomes" id="UP001140272"/>
    </source>
</evidence>
<dbReference type="AlphaFoldDB" id="A0A9X2Y350"/>
<dbReference type="Proteomes" id="UP001140272">
    <property type="component" value="Unassembled WGS sequence"/>
</dbReference>
<feature type="region of interest" description="Disordered" evidence="1">
    <location>
        <begin position="78"/>
        <end position="108"/>
    </location>
</feature>
<name>A0A9X2Y350_9MYCO</name>
<evidence type="ECO:0000313" key="2">
    <source>
        <dbReference type="EMBL" id="MCV7073022.1"/>
    </source>
</evidence>